<dbReference type="SMART" id="SM00591">
    <property type="entry name" value="RWD"/>
    <property type="match status" value="1"/>
</dbReference>
<dbReference type="Proteomes" id="UP001329430">
    <property type="component" value="Chromosome 5"/>
</dbReference>
<evidence type="ECO:0000256" key="4">
    <source>
        <dbReference type="ARBA" id="ARBA00022491"/>
    </source>
</evidence>
<accession>A0AAN7ZIH3</accession>
<dbReference type="InterPro" id="IPR036956">
    <property type="entry name" value="Impact_N_sf"/>
</dbReference>
<sequence length="256" mass="29398">MNDDKTEQVNELEALCAIYGSEWHHQPEIDNCYYICVTPDVQLSVTLHSDYPSKRPPSYELLAPTLSTTQKAHIFKEFDEIYNMNCGGPVLFQWIEKLKEIIHSYFKQTKTVNSEVTEELVEPKKICDYNIIHGPTVEDRKSIFQGHSCSVQVQQDVKNVTELLLQNKKIFHATHNITAYRIMTTNGNILQDCDDDGETHAGSRLLHLLQILDVVNVYVMVSRWFGGILLGPDRFRHINNAARHALQEGNFIPKKD</sequence>
<comment type="similarity">
    <text evidence="2">Belongs to the IMPACT family.</text>
</comment>
<organism evidence="8 9">
    <name type="scientific">Pyrocoelia pectoralis</name>
    <dbReference type="NCBI Taxonomy" id="417401"/>
    <lineage>
        <taxon>Eukaryota</taxon>
        <taxon>Metazoa</taxon>
        <taxon>Ecdysozoa</taxon>
        <taxon>Arthropoda</taxon>
        <taxon>Hexapoda</taxon>
        <taxon>Insecta</taxon>
        <taxon>Pterygota</taxon>
        <taxon>Neoptera</taxon>
        <taxon>Endopterygota</taxon>
        <taxon>Coleoptera</taxon>
        <taxon>Polyphaga</taxon>
        <taxon>Elateriformia</taxon>
        <taxon>Elateroidea</taxon>
        <taxon>Lampyridae</taxon>
        <taxon>Lampyrinae</taxon>
        <taxon>Pyrocoelia</taxon>
    </lineage>
</organism>
<dbReference type="GO" id="GO:0006446">
    <property type="term" value="P:regulation of translational initiation"/>
    <property type="evidence" value="ECO:0007669"/>
    <property type="project" value="TreeGrafter"/>
</dbReference>
<protein>
    <recommendedName>
        <fullName evidence="7">RWD domain-containing protein</fullName>
    </recommendedName>
</protein>
<dbReference type="Pfam" id="PF05773">
    <property type="entry name" value="RWD"/>
    <property type="match status" value="1"/>
</dbReference>
<keyword evidence="4" id="KW-0678">Repressor</keyword>
<dbReference type="PANTHER" id="PTHR16301:SF25">
    <property type="entry name" value="PROTEIN IMPACT"/>
    <property type="match status" value="1"/>
</dbReference>
<evidence type="ECO:0000256" key="1">
    <source>
        <dbReference type="ARBA" id="ARBA00004496"/>
    </source>
</evidence>
<dbReference type="SUPFAM" id="SSF54495">
    <property type="entry name" value="UBC-like"/>
    <property type="match status" value="1"/>
</dbReference>
<evidence type="ECO:0000313" key="9">
    <source>
        <dbReference type="Proteomes" id="UP001329430"/>
    </source>
</evidence>
<proteinExistence type="inferred from homology"/>
<dbReference type="InterPro" id="IPR023582">
    <property type="entry name" value="Impact"/>
</dbReference>
<dbReference type="AlphaFoldDB" id="A0AAN7ZIH3"/>
<keyword evidence="9" id="KW-1185">Reference proteome</keyword>
<keyword evidence="5" id="KW-0810">Translation regulation</keyword>
<dbReference type="InterPro" id="IPR020569">
    <property type="entry name" value="UPF0029_Impact_CS"/>
</dbReference>
<dbReference type="InterPro" id="IPR016135">
    <property type="entry name" value="UBQ-conjugating_enzyme/RWD"/>
</dbReference>
<dbReference type="SUPFAM" id="SSF54211">
    <property type="entry name" value="Ribosomal protein S5 domain 2-like"/>
    <property type="match status" value="1"/>
</dbReference>
<comment type="subcellular location">
    <subcellularLocation>
        <location evidence="1">Cytoplasm</location>
    </subcellularLocation>
</comment>
<evidence type="ECO:0000256" key="2">
    <source>
        <dbReference type="ARBA" id="ARBA00007665"/>
    </source>
</evidence>
<dbReference type="Pfam" id="PF01205">
    <property type="entry name" value="Impact_N"/>
    <property type="match status" value="1"/>
</dbReference>
<name>A0AAN7ZIH3_9COLE</name>
<dbReference type="InterPro" id="IPR020568">
    <property type="entry name" value="Ribosomal_Su5_D2-typ_SF"/>
</dbReference>
<evidence type="ECO:0000259" key="7">
    <source>
        <dbReference type="PROSITE" id="PS50908"/>
    </source>
</evidence>
<keyword evidence="6" id="KW-0346">Stress response</keyword>
<comment type="caution">
    <text evidence="8">The sequence shown here is derived from an EMBL/GenBank/DDBJ whole genome shotgun (WGS) entry which is preliminary data.</text>
</comment>
<keyword evidence="3" id="KW-0963">Cytoplasm</keyword>
<evidence type="ECO:0000313" key="8">
    <source>
        <dbReference type="EMBL" id="KAK5643582.1"/>
    </source>
</evidence>
<gene>
    <name evidence="8" type="ORF">RI129_007427</name>
</gene>
<dbReference type="Gene3D" id="3.10.110.10">
    <property type="entry name" value="Ubiquitin Conjugating Enzyme"/>
    <property type="match status" value="1"/>
</dbReference>
<dbReference type="GO" id="GO:0140469">
    <property type="term" value="P:GCN2-mediated signaling"/>
    <property type="evidence" value="ECO:0007669"/>
    <property type="project" value="TreeGrafter"/>
</dbReference>
<dbReference type="InterPro" id="IPR006575">
    <property type="entry name" value="RWD_dom"/>
</dbReference>
<dbReference type="CDD" id="cd23821">
    <property type="entry name" value="RWD_IMPACT"/>
    <property type="match status" value="1"/>
</dbReference>
<dbReference type="PANTHER" id="PTHR16301">
    <property type="entry name" value="IMPACT-RELATED"/>
    <property type="match status" value="1"/>
</dbReference>
<dbReference type="PROSITE" id="PS50908">
    <property type="entry name" value="RWD"/>
    <property type="match status" value="1"/>
</dbReference>
<dbReference type="EMBL" id="JAVRBK010000005">
    <property type="protein sequence ID" value="KAK5643582.1"/>
    <property type="molecule type" value="Genomic_DNA"/>
</dbReference>
<evidence type="ECO:0000256" key="5">
    <source>
        <dbReference type="ARBA" id="ARBA00022845"/>
    </source>
</evidence>
<dbReference type="Gene3D" id="3.30.230.30">
    <property type="entry name" value="Impact, N-terminal domain"/>
    <property type="match status" value="1"/>
</dbReference>
<reference evidence="8 9" key="1">
    <citation type="journal article" date="2024" name="Insects">
        <title>An Improved Chromosome-Level Genome Assembly of the Firefly Pyrocoelia pectoralis.</title>
        <authorList>
            <person name="Fu X."/>
            <person name="Meyer-Rochow V.B."/>
            <person name="Ballantyne L."/>
            <person name="Zhu X."/>
        </authorList>
    </citation>
    <scope>NUCLEOTIDE SEQUENCE [LARGE SCALE GENOMIC DNA]</scope>
    <source>
        <strain evidence="8">XCY_ONT2</strain>
    </source>
</reference>
<dbReference type="GO" id="GO:0005737">
    <property type="term" value="C:cytoplasm"/>
    <property type="evidence" value="ECO:0007669"/>
    <property type="project" value="UniProtKB-SubCell"/>
</dbReference>
<evidence type="ECO:0000256" key="6">
    <source>
        <dbReference type="ARBA" id="ARBA00023016"/>
    </source>
</evidence>
<feature type="domain" description="RWD" evidence="7">
    <location>
        <begin position="10"/>
        <end position="105"/>
    </location>
</feature>
<evidence type="ECO:0000256" key="3">
    <source>
        <dbReference type="ARBA" id="ARBA00022490"/>
    </source>
</evidence>
<dbReference type="InterPro" id="IPR001498">
    <property type="entry name" value="Impact_N"/>
</dbReference>
<dbReference type="PROSITE" id="PS00910">
    <property type="entry name" value="UPF0029"/>
    <property type="match status" value="1"/>
</dbReference>